<feature type="compositionally biased region" description="Low complexity" evidence="2">
    <location>
        <begin position="219"/>
        <end position="229"/>
    </location>
</feature>
<proteinExistence type="predicted"/>
<dbReference type="GO" id="GO:0005525">
    <property type="term" value="F:GTP binding"/>
    <property type="evidence" value="ECO:0007669"/>
    <property type="project" value="InterPro"/>
</dbReference>
<dbReference type="EMBL" id="LCTV02000006">
    <property type="protein sequence ID" value="PRQ74634.1"/>
    <property type="molecule type" value="Genomic_DNA"/>
</dbReference>
<feature type="compositionally biased region" description="Low complexity" evidence="2">
    <location>
        <begin position="62"/>
        <end position="73"/>
    </location>
</feature>
<feature type="compositionally biased region" description="Polar residues" evidence="2">
    <location>
        <begin position="495"/>
        <end position="504"/>
    </location>
</feature>
<dbReference type="PRINTS" id="PR00449">
    <property type="entry name" value="RASTRNSFRMNG"/>
</dbReference>
<dbReference type="Pfam" id="PF00071">
    <property type="entry name" value="Ras"/>
    <property type="match status" value="1"/>
</dbReference>
<dbReference type="SMART" id="SM00175">
    <property type="entry name" value="RAB"/>
    <property type="match status" value="1"/>
</dbReference>
<keyword evidence="5" id="KW-1185">Reference proteome</keyword>
<feature type="region of interest" description="Disordered" evidence="2">
    <location>
        <begin position="1"/>
        <end position="156"/>
    </location>
</feature>
<reference evidence="4 6" key="2">
    <citation type="journal article" date="2018" name="Elife">
        <title>Functional genomics of lipid metabolism in the oleaginous yeast Rhodosporidium toruloides.</title>
        <authorList>
            <person name="Coradetti S.T."/>
            <person name="Pinel D."/>
            <person name="Geiselman G."/>
            <person name="Ito M."/>
            <person name="Mondo S."/>
            <person name="Reilly M.C."/>
            <person name="Cheng Y.F."/>
            <person name="Bauer S."/>
            <person name="Grigoriev I."/>
            <person name="Gladden J.M."/>
            <person name="Simmons B.A."/>
            <person name="Brem R."/>
            <person name="Arkin A.P."/>
            <person name="Skerker J.M."/>
        </authorList>
    </citation>
    <scope>NUCLEOTIDE SEQUENCE [LARGE SCALE GENOMIC DNA]</scope>
    <source>
        <strain evidence="4 6">NBRC 0880</strain>
    </source>
</reference>
<protein>
    <submittedName>
        <fullName evidence="3">BY PROTMAP: gi|342319743|gb|EGU11690.1| putative Rab family GTP-binding protein [Rhodotorula glutinis ATCC 204091]</fullName>
    </submittedName>
</protein>
<dbReference type="PROSITE" id="PS51421">
    <property type="entry name" value="RAS"/>
    <property type="match status" value="1"/>
</dbReference>
<evidence type="ECO:0000313" key="6">
    <source>
        <dbReference type="Proteomes" id="UP000239560"/>
    </source>
</evidence>
<dbReference type="SUPFAM" id="SSF52540">
    <property type="entry name" value="P-loop containing nucleoside triphosphate hydrolases"/>
    <property type="match status" value="1"/>
</dbReference>
<feature type="compositionally biased region" description="Polar residues" evidence="2">
    <location>
        <begin position="439"/>
        <end position="450"/>
    </location>
</feature>
<dbReference type="EMBL" id="CWKI01000006">
    <property type="protein sequence ID" value="CTR07660.1"/>
    <property type="molecule type" value="Genomic_DNA"/>
</dbReference>
<evidence type="ECO:0000256" key="1">
    <source>
        <dbReference type="ARBA" id="ARBA00022741"/>
    </source>
</evidence>
<dbReference type="PANTHER" id="PTHR47978">
    <property type="match status" value="1"/>
</dbReference>
<feature type="compositionally biased region" description="Polar residues" evidence="2">
    <location>
        <begin position="411"/>
        <end position="432"/>
    </location>
</feature>
<dbReference type="Proteomes" id="UP000199069">
    <property type="component" value="Unassembled WGS sequence"/>
</dbReference>
<dbReference type="FunFam" id="3.40.50.300:FF:001447">
    <property type="entry name" value="Ras-related protein Rab-1B"/>
    <property type="match status" value="1"/>
</dbReference>
<sequence length="714" mass="75418">MAAVVSPLPSPPLPSSPESLSSGSSNTASSNSCPPFPPPAAPFPTYTSFDSPKTKAFPPHWSAPTASPAGSTSSRRHGRTSHRTAQSMSQPRDPSSFVAHEETHEEPATTSPPTTRRTHRSSQSVSPTPISRTPSAEEVDSETPKRVPPRRSRTLSFSAAQQAFVPARPRLSHGVGSARAFPFPRLEEGKVASSVALDRTSSTGSSSSVVLRPPRRSRTTLSTRTVPTSQRPAQPGAATDYLEAKVVIVGSQGVGKTSLIHRSTTGKFNHSLSSTMGAGFLTKKLTIADTKVHFQLWDTAGGERFRSLAKLYYRGALAAILVYDVTDESSLQDLKFWLQELRKNMSEDLIILVVGTKADLAGSYPTIPLADAQRYVALCMHELGESSPDSTTSSTPARSREATPVARPPQVRNSFPSQPLPTRTRTYSSPLLSNAEVPTITTTPPVSNANAPPAMTAFDDALISSRGRAVNRLAQATGPSSHPPGQPPPTRSTQHTRPASLSSSMTLPDLSAYTLSGLANQPSAAHDSLTMVRSGSAGAAASGTSPTSSSGSPTANGSQISQNAGMSHSTSAFGLISFGSSLGDLVGASALSSRRRSQQDDLHRFLQWPASSALPAPASSSTSLAASREARALESARIQQIVDDCPIEVVEVSAKDGFGIEECFWTIAERLIERKEEIERRRVLRSRDSIVLREDDADAVAVAGVKGGAGACAC</sequence>
<evidence type="ECO:0000313" key="3">
    <source>
        <dbReference type="EMBL" id="CTR07660.1"/>
    </source>
</evidence>
<dbReference type="NCBIfam" id="TIGR00231">
    <property type="entry name" value="small_GTP"/>
    <property type="match status" value="1"/>
</dbReference>
<dbReference type="STRING" id="5286.A0A0K3CGI3"/>
<keyword evidence="1" id="KW-0547">Nucleotide-binding</keyword>
<organism evidence="3 5">
    <name type="scientific">Rhodotorula toruloides</name>
    <name type="common">Yeast</name>
    <name type="synonym">Rhodosporidium toruloides</name>
    <dbReference type="NCBI Taxonomy" id="5286"/>
    <lineage>
        <taxon>Eukaryota</taxon>
        <taxon>Fungi</taxon>
        <taxon>Dikarya</taxon>
        <taxon>Basidiomycota</taxon>
        <taxon>Pucciniomycotina</taxon>
        <taxon>Microbotryomycetes</taxon>
        <taxon>Sporidiobolales</taxon>
        <taxon>Sporidiobolaceae</taxon>
        <taxon>Rhodotorula</taxon>
    </lineage>
</organism>
<dbReference type="SMART" id="SM00176">
    <property type="entry name" value="RAN"/>
    <property type="match status" value="1"/>
</dbReference>
<dbReference type="CDD" id="cd00154">
    <property type="entry name" value="Rab"/>
    <property type="match status" value="1"/>
</dbReference>
<gene>
    <name evidence="3" type="primary">FGENESH: predicted gene_6.443</name>
    <name evidence="4" type="ORF">AAT19DRAFT_14987</name>
    <name evidence="3" type="ORF">BN2166_0035210</name>
</gene>
<dbReference type="InterPro" id="IPR027417">
    <property type="entry name" value="P-loop_NTPase"/>
</dbReference>
<dbReference type="GO" id="GO:0003924">
    <property type="term" value="F:GTPase activity"/>
    <property type="evidence" value="ECO:0007669"/>
    <property type="project" value="InterPro"/>
</dbReference>
<accession>A0A0K3CGI3</accession>
<dbReference type="OrthoDB" id="2528632at2759"/>
<feature type="compositionally biased region" description="Low complexity" evidence="2">
    <location>
        <begin position="200"/>
        <end position="212"/>
    </location>
</feature>
<feature type="region of interest" description="Disordered" evidence="2">
    <location>
        <begin position="194"/>
        <end position="236"/>
    </location>
</feature>
<dbReference type="InterPro" id="IPR001806">
    <property type="entry name" value="Small_GTPase"/>
</dbReference>
<feature type="compositionally biased region" description="Low complexity" evidence="2">
    <location>
        <begin position="16"/>
        <end position="32"/>
    </location>
</feature>
<feature type="compositionally biased region" description="Pro residues" evidence="2">
    <location>
        <begin position="481"/>
        <end position="490"/>
    </location>
</feature>
<evidence type="ECO:0000313" key="5">
    <source>
        <dbReference type="Proteomes" id="UP000199069"/>
    </source>
</evidence>
<dbReference type="AlphaFoldDB" id="A0A0K3CGI3"/>
<feature type="compositionally biased region" description="Low complexity" evidence="2">
    <location>
        <begin position="385"/>
        <end position="397"/>
    </location>
</feature>
<feature type="region of interest" description="Disordered" evidence="2">
    <location>
        <begin position="475"/>
        <end position="504"/>
    </location>
</feature>
<feature type="region of interest" description="Disordered" evidence="2">
    <location>
        <begin position="536"/>
        <end position="565"/>
    </location>
</feature>
<dbReference type="SMART" id="SM00174">
    <property type="entry name" value="RHO"/>
    <property type="match status" value="1"/>
</dbReference>
<dbReference type="Gene3D" id="3.40.50.300">
    <property type="entry name" value="P-loop containing nucleotide triphosphate hydrolases"/>
    <property type="match status" value="1"/>
</dbReference>
<feature type="compositionally biased region" description="Polar residues" evidence="2">
    <location>
        <begin position="123"/>
        <end position="134"/>
    </location>
</feature>
<reference evidence="3 5" key="1">
    <citation type="submission" date="2015-07" db="EMBL/GenBank/DDBJ databases">
        <authorList>
            <person name="Cajimat M.N.B."/>
            <person name="Milazzo M.L."/>
            <person name="Fulhorst C.F."/>
        </authorList>
    </citation>
    <scope>NUCLEOTIDE SEQUENCE [LARGE SCALE GENOMIC DNA]</scope>
    <source>
        <strain evidence="3">Single colony</strain>
    </source>
</reference>
<dbReference type="Proteomes" id="UP000239560">
    <property type="component" value="Unassembled WGS sequence"/>
</dbReference>
<dbReference type="InterPro" id="IPR005225">
    <property type="entry name" value="Small_GTP-bd"/>
</dbReference>
<feature type="compositionally biased region" description="Low complexity" evidence="2">
    <location>
        <begin position="536"/>
        <end position="558"/>
    </location>
</feature>
<feature type="region of interest" description="Disordered" evidence="2">
    <location>
        <begin position="385"/>
        <end position="453"/>
    </location>
</feature>
<name>A0A0K3CGI3_RHOTO</name>
<evidence type="ECO:0000256" key="2">
    <source>
        <dbReference type="SAM" id="MobiDB-lite"/>
    </source>
</evidence>
<dbReference type="PROSITE" id="PS51419">
    <property type="entry name" value="RAB"/>
    <property type="match status" value="1"/>
</dbReference>
<evidence type="ECO:0000313" key="4">
    <source>
        <dbReference type="EMBL" id="PRQ74634.1"/>
    </source>
</evidence>
<dbReference type="SMART" id="SM00173">
    <property type="entry name" value="RAS"/>
    <property type="match status" value="1"/>
</dbReference>